<accession>A0A6G1GTV8</accession>
<feature type="signal peptide" evidence="2">
    <location>
        <begin position="1"/>
        <end position="18"/>
    </location>
</feature>
<dbReference type="Proteomes" id="UP000800041">
    <property type="component" value="Unassembled WGS sequence"/>
</dbReference>
<keyword evidence="3" id="KW-0378">Hydrolase</keyword>
<feature type="region of interest" description="Disordered" evidence="1">
    <location>
        <begin position="115"/>
        <end position="135"/>
    </location>
</feature>
<dbReference type="OrthoDB" id="3257981at2759"/>
<sequence>MLLQVLTVVSFLLSLTTAFPARPWWPHPVTTIYQTVVVTADPNPQPSAPPSNSPAPPASSVVATSQVPSPIAPSSVVVPSSYVYPSSVAASSVSSEATPSPSSYVTSAMSSAAPLPSSTKASSAPPSEPSAPAPSGDGPYVFAHYMLITRPPGGDYSKDMQLAKSAGIDAFALNYGGWSTDWDQQDQYQKEFYQAAAAAGMKVFMSIDVTATDTSGKVIDGPKAASIINNYINHEAQFKVGGKAFVSSFQVDNPSWDWKNDVLSKLSADYTFVPGTLSDAGDQVFTQDIGADGYFTWLHPDVDANQEFSTDKGMAGARDQSSGKKWMAALAPWFFKRFDGTFNWAHAQDDKVFVTRAKNLLELKPDYIELTTWNDWGESSYFGPADTENTCDTCYWAKLDHSGFLTIVKHVAAAFKAGKSDITVADEDQEVFMYYRLQPSTELGNSDDTLPLPKDADKLSNNVFVVGLLNSPVTVTVSSGGTTHKINLKAGLDQQKVPWTTGDQSITYNINGADVTKKGPKPIEGQLPKYNGNVLIV</sequence>
<proteinExistence type="predicted"/>
<feature type="compositionally biased region" description="Pro residues" evidence="1">
    <location>
        <begin position="43"/>
        <end position="57"/>
    </location>
</feature>
<dbReference type="Gene3D" id="3.20.20.80">
    <property type="entry name" value="Glycosidases"/>
    <property type="match status" value="1"/>
</dbReference>
<feature type="compositionally biased region" description="Low complexity" evidence="1">
    <location>
        <begin position="115"/>
        <end position="125"/>
    </location>
</feature>
<reference evidence="3" key="1">
    <citation type="journal article" date="2020" name="Stud. Mycol.">
        <title>101 Dothideomycetes genomes: a test case for predicting lifestyles and emergence of pathogens.</title>
        <authorList>
            <person name="Haridas S."/>
            <person name="Albert R."/>
            <person name="Binder M."/>
            <person name="Bloem J."/>
            <person name="Labutti K."/>
            <person name="Salamov A."/>
            <person name="Andreopoulos B."/>
            <person name="Baker S."/>
            <person name="Barry K."/>
            <person name="Bills G."/>
            <person name="Bluhm B."/>
            <person name="Cannon C."/>
            <person name="Castanera R."/>
            <person name="Culley D."/>
            <person name="Daum C."/>
            <person name="Ezra D."/>
            <person name="Gonzalez J."/>
            <person name="Henrissat B."/>
            <person name="Kuo A."/>
            <person name="Liang C."/>
            <person name="Lipzen A."/>
            <person name="Lutzoni F."/>
            <person name="Magnuson J."/>
            <person name="Mondo S."/>
            <person name="Nolan M."/>
            <person name="Ohm R."/>
            <person name="Pangilinan J."/>
            <person name="Park H.-J."/>
            <person name="Ramirez L."/>
            <person name="Alfaro M."/>
            <person name="Sun H."/>
            <person name="Tritt A."/>
            <person name="Yoshinaga Y."/>
            <person name="Zwiers L.-H."/>
            <person name="Turgeon B."/>
            <person name="Goodwin S."/>
            <person name="Spatafora J."/>
            <person name="Crous P."/>
            <person name="Grigoriev I."/>
        </authorList>
    </citation>
    <scope>NUCLEOTIDE SEQUENCE</scope>
    <source>
        <strain evidence="3">CBS 113979</strain>
    </source>
</reference>
<evidence type="ECO:0000256" key="1">
    <source>
        <dbReference type="SAM" id="MobiDB-lite"/>
    </source>
</evidence>
<protein>
    <submittedName>
        <fullName evidence="3">Glycoside hydrolase family 71 protein</fullName>
    </submittedName>
</protein>
<dbReference type="InterPro" id="IPR005197">
    <property type="entry name" value="Glyco_hydro_71"/>
</dbReference>
<evidence type="ECO:0000256" key="2">
    <source>
        <dbReference type="SAM" id="SignalP"/>
    </source>
</evidence>
<evidence type="ECO:0000313" key="4">
    <source>
        <dbReference type="Proteomes" id="UP000800041"/>
    </source>
</evidence>
<keyword evidence="2" id="KW-0732">Signal</keyword>
<feature type="region of interest" description="Disordered" evidence="1">
    <location>
        <begin position="43"/>
        <end position="62"/>
    </location>
</feature>
<organism evidence="3 4">
    <name type="scientific">Aulographum hederae CBS 113979</name>
    <dbReference type="NCBI Taxonomy" id="1176131"/>
    <lineage>
        <taxon>Eukaryota</taxon>
        <taxon>Fungi</taxon>
        <taxon>Dikarya</taxon>
        <taxon>Ascomycota</taxon>
        <taxon>Pezizomycotina</taxon>
        <taxon>Dothideomycetes</taxon>
        <taxon>Pleosporomycetidae</taxon>
        <taxon>Aulographales</taxon>
        <taxon>Aulographaceae</taxon>
    </lineage>
</organism>
<evidence type="ECO:0000313" key="3">
    <source>
        <dbReference type="EMBL" id="KAF1984391.1"/>
    </source>
</evidence>
<dbReference type="AlphaFoldDB" id="A0A6G1GTV8"/>
<dbReference type="Pfam" id="PF03659">
    <property type="entry name" value="Glyco_hydro_71"/>
    <property type="match status" value="1"/>
</dbReference>
<dbReference type="EMBL" id="ML977168">
    <property type="protein sequence ID" value="KAF1984391.1"/>
    <property type="molecule type" value="Genomic_DNA"/>
</dbReference>
<dbReference type="GO" id="GO:0051118">
    <property type="term" value="F:glucan endo-1,3-alpha-glucosidase activity"/>
    <property type="evidence" value="ECO:0007669"/>
    <property type="project" value="InterPro"/>
</dbReference>
<name>A0A6G1GTV8_9PEZI</name>
<keyword evidence="4" id="KW-1185">Reference proteome</keyword>
<feature type="chain" id="PRO_5026043278" evidence="2">
    <location>
        <begin position="19"/>
        <end position="537"/>
    </location>
</feature>
<gene>
    <name evidence="3" type="ORF">K402DRAFT_422911</name>
</gene>
<dbReference type="CDD" id="cd11577">
    <property type="entry name" value="GH71"/>
    <property type="match status" value="1"/>
</dbReference>